<reference evidence="1" key="1">
    <citation type="submission" date="2020-09" db="EMBL/GenBank/DDBJ databases">
        <title>Genome-Enabled Discovery of Anthraquinone Biosynthesis in Senna tora.</title>
        <authorList>
            <person name="Kang S.-H."/>
            <person name="Pandey R.P."/>
            <person name="Lee C.-M."/>
            <person name="Sim J.-S."/>
            <person name="Jeong J.-T."/>
            <person name="Choi B.-S."/>
            <person name="Jung M."/>
            <person name="Ginzburg D."/>
            <person name="Zhao K."/>
            <person name="Won S.Y."/>
            <person name="Oh T.-J."/>
            <person name="Yu Y."/>
            <person name="Kim N.-H."/>
            <person name="Lee O.R."/>
            <person name="Lee T.-H."/>
            <person name="Bashyal P."/>
            <person name="Kim T.-S."/>
            <person name="Lee W.-H."/>
            <person name="Kawkins C."/>
            <person name="Kim C.-K."/>
            <person name="Kim J.S."/>
            <person name="Ahn B.O."/>
            <person name="Rhee S.Y."/>
            <person name="Sohng J.K."/>
        </authorList>
    </citation>
    <scope>NUCLEOTIDE SEQUENCE</scope>
    <source>
        <tissue evidence="1">Leaf</tissue>
    </source>
</reference>
<dbReference type="OrthoDB" id="1434183at2759"/>
<evidence type="ECO:0008006" key="3">
    <source>
        <dbReference type="Google" id="ProtNLM"/>
    </source>
</evidence>
<protein>
    <recommendedName>
        <fullName evidence="3">Helitron helicase-like domain-containing protein</fullName>
    </recommendedName>
</protein>
<evidence type="ECO:0000313" key="1">
    <source>
        <dbReference type="EMBL" id="KAF7826886.1"/>
    </source>
</evidence>
<dbReference type="Proteomes" id="UP000634136">
    <property type="component" value="Unassembled WGS sequence"/>
</dbReference>
<dbReference type="PANTHER" id="PTHR45786">
    <property type="entry name" value="DNA BINDING PROTEIN-LIKE"/>
    <property type="match status" value="1"/>
</dbReference>
<evidence type="ECO:0000313" key="2">
    <source>
        <dbReference type="Proteomes" id="UP000634136"/>
    </source>
</evidence>
<dbReference type="PANTHER" id="PTHR45786:SF74">
    <property type="entry name" value="ATP-DEPENDENT DNA HELICASE"/>
    <property type="match status" value="1"/>
</dbReference>
<dbReference type="AlphaFoldDB" id="A0A834TTW3"/>
<sequence>MNSTSFDMVPKEMHFSAATSHVRPETVENGAPISVKLSEEYVDIGLPIYECEHCGAIFWRDPPKILENLLVNNDARSKQFRRTIRTYNNMFAFTSIGGRIDNSTNDGKGPFVFRLHGQNKHLTGDLLPGPDETPRFLQLYIYDTDSEVFNRMRNASSSPHEDPCDELVVMQLSQMLDSINPLEKVFRSVKDHPSLSSRDSLRLKLIKKRTTNARIYNHPTTDEIVALIVGDFDPKNVERGIIIEKRSGLLQRIDELHPLYFPMQYPLIFPRGDDGYPQDVLFKFVDFNSNKKEKTLTL</sequence>
<comment type="caution">
    <text evidence="1">The sequence shown here is derived from an EMBL/GenBank/DDBJ whole genome shotgun (WGS) entry which is preliminary data.</text>
</comment>
<proteinExistence type="predicted"/>
<keyword evidence="2" id="KW-1185">Reference proteome</keyword>
<accession>A0A834TTW3</accession>
<organism evidence="1 2">
    <name type="scientific">Senna tora</name>
    <dbReference type="NCBI Taxonomy" id="362788"/>
    <lineage>
        <taxon>Eukaryota</taxon>
        <taxon>Viridiplantae</taxon>
        <taxon>Streptophyta</taxon>
        <taxon>Embryophyta</taxon>
        <taxon>Tracheophyta</taxon>
        <taxon>Spermatophyta</taxon>
        <taxon>Magnoliopsida</taxon>
        <taxon>eudicotyledons</taxon>
        <taxon>Gunneridae</taxon>
        <taxon>Pentapetalae</taxon>
        <taxon>rosids</taxon>
        <taxon>fabids</taxon>
        <taxon>Fabales</taxon>
        <taxon>Fabaceae</taxon>
        <taxon>Caesalpinioideae</taxon>
        <taxon>Cassia clade</taxon>
        <taxon>Senna</taxon>
    </lineage>
</organism>
<gene>
    <name evidence="1" type="ORF">G2W53_018050</name>
</gene>
<dbReference type="EMBL" id="JAAIUW010000006">
    <property type="protein sequence ID" value="KAF7826886.1"/>
    <property type="molecule type" value="Genomic_DNA"/>
</dbReference>
<name>A0A834TTW3_9FABA</name>